<dbReference type="AlphaFoldDB" id="A0A366D784"/>
<dbReference type="PANTHER" id="PTHR33988:SF3">
    <property type="entry name" value="ENDORIBONUCLEASE TOXIN CHPB-RELATED"/>
    <property type="match status" value="1"/>
</dbReference>
<dbReference type="InterPro" id="IPR011067">
    <property type="entry name" value="Plasmid_toxin/cell-grow_inhib"/>
</dbReference>
<evidence type="ECO:0000313" key="1">
    <source>
        <dbReference type="EMBL" id="RBO85922.1"/>
    </source>
</evidence>
<keyword evidence="2" id="KW-1185">Reference proteome</keyword>
<dbReference type="GO" id="GO:0016075">
    <property type="term" value="P:rRNA catabolic process"/>
    <property type="evidence" value="ECO:0007669"/>
    <property type="project" value="TreeGrafter"/>
</dbReference>
<reference evidence="1 2" key="1">
    <citation type="submission" date="2018-06" db="EMBL/GenBank/DDBJ databases">
        <title>Genomic Encyclopedia of Type Strains, Phase III (KMG-III): the genomes of soil and plant-associated and newly described type strains.</title>
        <authorList>
            <person name="Whitman W."/>
        </authorList>
    </citation>
    <scope>NUCLEOTIDE SEQUENCE [LARGE SCALE GENOMIC DNA]</scope>
    <source>
        <strain evidence="1 2">CECT 7732</strain>
    </source>
</reference>
<dbReference type="GO" id="GO:0006402">
    <property type="term" value="P:mRNA catabolic process"/>
    <property type="evidence" value="ECO:0007669"/>
    <property type="project" value="TreeGrafter"/>
</dbReference>
<protein>
    <submittedName>
        <fullName evidence="1">mRNA interferase MazF</fullName>
    </submittedName>
</protein>
<evidence type="ECO:0000313" key="2">
    <source>
        <dbReference type="Proteomes" id="UP000252086"/>
    </source>
</evidence>
<sequence length="118" mass="13072">MQSPYVPDRKDIIWLDFDPKKGREIGKLRPALVLSSQALNQQTGMIICLPISTSIRGGMLEVPLGDALNKPSVVVSNGVQTLDWKQRKAQFITKAKDHVYKEAVLKLATLMGVDQLLS</sequence>
<organism evidence="1 2">
    <name type="scientific">Marinomonas aquiplantarum</name>
    <dbReference type="NCBI Taxonomy" id="491951"/>
    <lineage>
        <taxon>Bacteria</taxon>
        <taxon>Pseudomonadati</taxon>
        <taxon>Pseudomonadota</taxon>
        <taxon>Gammaproteobacteria</taxon>
        <taxon>Oceanospirillales</taxon>
        <taxon>Oceanospirillaceae</taxon>
        <taxon>Marinomonas</taxon>
    </lineage>
</organism>
<proteinExistence type="predicted"/>
<dbReference type="SUPFAM" id="SSF50118">
    <property type="entry name" value="Cell growth inhibitor/plasmid maintenance toxic component"/>
    <property type="match status" value="1"/>
</dbReference>
<gene>
    <name evidence="1" type="ORF">DFP76_101197</name>
</gene>
<dbReference type="Gene3D" id="2.30.30.110">
    <property type="match status" value="1"/>
</dbReference>
<name>A0A366D784_9GAMM</name>
<dbReference type="OrthoDB" id="9808744at2"/>
<dbReference type="EMBL" id="QNRF01000001">
    <property type="protein sequence ID" value="RBO85922.1"/>
    <property type="molecule type" value="Genomic_DNA"/>
</dbReference>
<dbReference type="PANTHER" id="PTHR33988">
    <property type="entry name" value="ENDORIBONUCLEASE MAZF-RELATED"/>
    <property type="match status" value="1"/>
</dbReference>
<dbReference type="RefSeq" id="WP_113872824.1">
    <property type="nucleotide sequence ID" value="NZ_QNRF01000001.1"/>
</dbReference>
<accession>A0A366D784</accession>
<dbReference type="Pfam" id="PF02452">
    <property type="entry name" value="PemK_toxin"/>
    <property type="match status" value="1"/>
</dbReference>
<dbReference type="GO" id="GO:0004521">
    <property type="term" value="F:RNA endonuclease activity"/>
    <property type="evidence" value="ECO:0007669"/>
    <property type="project" value="TreeGrafter"/>
</dbReference>
<comment type="caution">
    <text evidence="1">The sequence shown here is derived from an EMBL/GenBank/DDBJ whole genome shotgun (WGS) entry which is preliminary data.</text>
</comment>
<dbReference type="InterPro" id="IPR003477">
    <property type="entry name" value="PemK-like"/>
</dbReference>
<dbReference type="GO" id="GO:0003677">
    <property type="term" value="F:DNA binding"/>
    <property type="evidence" value="ECO:0007669"/>
    <property type="project" value="InterPro"/>
</dbReference>
<dbReference type="Proteomes" id="UP000252086">
    <property type="component" value="Unassembled WGS sequence"/>
</dbReference>